<organism evidence="1 2">
    <name type="scientific">Trema orientale</name>
    <name type="common">Charcoal tree</name>
    <name type="synonym">Celtis orientalis</name>
    <dbReference type="NCBI Taxonomy" id="63057"/>
    <lineage>
        <taxon>Eukaryota</taxon>
        <taxon>Viridiplantae</taxon>
        <taxon>Streptophyta</taxon>
        <taxon>Embryophyta</taxon>
        <taxon>Tracheophyta</taxon>
        <taxon>Spermatophyta</taxon>
        <taxon>Magnoliopsida</taxon>
        <taxon>eudicotyledons</taxon>
        <taxon>Gunneridae</taxon>
        <taxon>Pentapetalae</taxon>
        <taxon>rosids</taxon>
        <taxon>fabids</taxon>
        <taxon>Rosales</taxon>
        <taxon>Cannabaceae</taxon>
        <taxon>Trema</taxon>
    </lineage>
</organism>
<comment type="caution">
    <text evidence="1">The sequence shown here is derived from an EMBL/GenBank/DDBJ whole genome shotgun (WGS) entry which is preliminary data.</text>
</comment>
<reference evidence="2" key="1">
    <citation type="submission" date="2016-06" db="EMBL/GenBank/DDBJ databases">
        <title>Parallel loss of symbiosis genes in relatives of nitrogen-fixing non-legume Parasponia.</title>
        <authorList>
            <person name="Van Velzen R."/>
            <person name="Holmer R."/>
            <person name="Bu F."/>
            <person name="Rutten L."/>
            <person name="Van Zeijl A."/>
            <person name="Liu W."/>
            <person name="Santuari L."/>
            <person name="Cao Q."/>
            <person name="Sharma T."/>
            <person name="Shen D."/>
            <person name="Roswanjaya Y."/>
            <person name="Wardhani T."/>
            <person name="Kalhor M.S."/>
            <person name="Jansen J."/>
            <person name="Van den Hoogen J."/>
            <person name="Gungor B."/>
            <person name="Hartog M."/>
            <person name="Hontelez J."/>
            <person name="Verver J."/>
            <person name="Yang W.-C."/>
            <person name="Schijlen E."/>
            <person name="Repin R."/>
            <person name="Schilthuizen M."/>
            <person name="Schranz E."/>
            <person name="Heidstra R."/>
            <person name="Miyata K."/>
            <person name="Fedorova E."/>
            <person name="Kohlen W."/>
            <person name="Bisseling T."/>
            <person name="Smit S."/>
            <person name="Geurts R."/>
        </authorList>
    </citation>
    <scope>NUCLEOTIDE SEQUENCE [LARGE SCALE GENOMIC DNA]</scope>
    <source>
        <strain evidence="2">cv. RG33-2</strain>
    </source>
</reference>
<dbReference type="EMBL" id="JXTC01000011">
    <property type="protein sequence ID" value="POO00915.1"/>
    <property type="molecule type" value="Genomic_DNA"/>
</dbReference>
<dbReference type="InParanoid" id="A0A2P5FSZ0"/>
<dbReference type="AlphaFoldDB" id="A0A2P5FSZ0"/>
<gene>
    <name evidence="1" type="ORF">TorRG33x02_035460</name>
</gene>
<dbReference type="Proteomes" id="UP000237000">
    <property type="component" value="Unassembled WGS sequence"/>
</dbReference>
<proteinExistence type="predicted"/>
<sequence length="102" mass="11620">MWDWTLRLELAPLRASQEIKGLEVAEVATESIRSGGVVKHDRDVFGRERVELVPAAGDEEDGIPDLRVMDVRHHASEYHYTLDPKFRGKLCVNRSTISKLHL</sequence>
<evidence type="ECO:0000313" key="1">
    <source>
        <dbReference type="EMBL" id="POO00915.1"/>
    </source>
</evidence>
<name>A0A2P5FSZ0_TREOI</name>
<keyword evidence="2" id="KW-1185">Reference proteome</keyword>
<evidence type="ECO:0000313" key="2">
    <source>
        <dbReference type="Proteomes" id="UP000237000"/>
    </source>
</evidence>
<protein>
    <submittedName>
        <fullName evidence="1">Uncharacterized protein</fullName>
    </submittedName>
</protein>
<accession>A0A2P5FSZ0</accession>